<dbReference type="AlphaFoldDB" id="A0AB36TQI0"/>
<evidence type="ECO:0000256" key="2">
    <source>
        <dbReference type="SAM" id="Phobius"/>
    </source>
</evidence>
<reference evidence="3 4" key="1">
    <citation type="submission" date="2017-09" db="EMBL/GenBank/DDBJ databases">
        <title>Large-scale bioinformatics analysis of Bacillus genomes uncovers conserved roles of natural products in bacterial physiology.</title>
        <authorList>
            <consortium name="Agbiome Team Llc"/>
            <person name="Bleich R.M."/>
            <person name="Grubbs K.J."/>
            <person name="Santa Maria K.C."/>
            <person name="Allen S.E."/>
            <person name="Farag S."/>
            <person name="Shank E.A."/>
            <person name="Bowers A."/>
        </authorList>
    </citation>
    <scope>NUCLEOTIDE SEQUENCE [LARGE SCALE GENOMIC DNA]</scope>
    <source>
        <strain evidence="3 4">AFS077661</strain>
    </source>
</reference>
<dbReference type="EMBL" id="NUYG01000048">
    <property type="protein sequence ID" value="PFM87812.1"/>
    <property type="molecule type" value="Genomic_DNA"/>
</dbReference>
<sequence>MQNLMTIFTLAAIVCLILLIIAVFRKKNKKKLLFSMISCLILAFIFSALSPKTDATKKKDLKATSAEVKKEQPKQSKEEPKKEEVKKEQPKEEKTQQEPVKEEPKKIENTDKTTYEQEMKPKIDAMINEYDTIWDEHWKPVWTELSSNPSAMNPKELKEKMDILDTKYTELSNKIINFKDADKLSDATLKEKINNFRNEFVLASGYRGNAARSINQGIKGLAPMKDRMNEATKSVKLSDEKLIKALANLTTAETSIGVNRK</sequence>
<evidence type="ECO:0000313" key="4">
    <source>
        <dbReference type="Proteomes" id="UP000223839"/>
    </source>
</evidence>
<dbReference type="RefSeq" id="WP_097966256.1">
    <property type="nucleotide sequence ID" value="NZ_NUYG01000048.1"/>
</dbReference>
<keyword evidence="2" id="KW-0472">Membrane</keyword>
<keyword evidence="2" id="KW-0812">Transmembrane</keyword>
<dbReference type="Proteomes" id="UP000223839">
    <property type="component" value="Unassembled WGS sequence"/>
</dbReference>
<protein>
    <submittedName>
        <fullName evidence="3">Ribonuclease</fullName>
    </submittedName>
</protein>
<gene>
    <name evidence="3" type="ORF">COJ61_22685</name>
</gene>
<proteinExistence type="predicted"/>
<accession>A0AB36TQI0</accession>
<name>A0AB36TQI0_BACTU</name>
<evidence type="ECO:0000256" key="1">
    <source>
        <dbReference type="SAM" id="MobiDB-lite"/>
    </source>
</evidence>
<evidence type="ECO:0000313" key="3">
    <source>
        <dbReference type="EMBL" id="PFM87812.1"/>
    </source>
</evidence>
<keyword evidence="2" id="KW-1133">Transmembrane helix</keyword>
<feature type="transmembrane region" description="Helical" evidence="2">
    <location>
        <begin position="32"/>
        <end position="49"/>
    </location>
</feature>
<feature type="region of interest" description="Disordered" evidence="1">
    <location>
        <begin position="57"/>
        <end position="115"/>
    </location>
</feature>
<comment type="caution">
    <text evidence="3">The sequence shown here is derived from an EMBL/GenBank/DDBJ whole genome shotgun (WGS) entry which is preliminary data.</text>
</comment>
<organism evidence="3 4">
    <name type="scientific">Bacillus thuringiensis</name>
    <dbReference type="NCBI Taxonomy" id="1428"/>
    <lineage>
        <taxon>Bacteria</taxon>
        <taxon>Bacillati</taxon>
        <taxon>Bacillota</taxon>
        <taxon>Bacilli</taxon>
        <taxon>Bacillales</taxon>
        <taxon>Bacillaceae</taxon>
        <taxon>Bacillus</taxon>
        <taxon>Bacillus cereus group</taxon>
    </lineage>
</organism>
<feature type="transmembrane region" description="Helical" evidence="2">
    <location>
        <begin position="6"/>
        <end position="25"/>
    </location>
</feature>